<dbReference type="AlphaFoldDB" id="A0A8S9Y9N4"/>
<accession>A0A8S9Y9N4</accession>
<reference evidence="1" key="1">
    <citation type="submission" date="2019-07" db="EMBL/GenBank/DDBJ databases">
        <title>Annotation for the trematode Paragonimus miyazaki's.</title>
        <authorList>
            <person name="Choi Y.-J."/>
        </authorList>
    </citation>
    <scope>NUCLEOTIDE SEQUENCE</scope>
    <source>
        <strain evidence="1">Japan</strain>
    </source>
</reference>
<keyword evidence="2" id="KW-1185">Reference proteome</keyword>
<dbReference type="Proteomes" id="UP000822476">
    <property type="component" value="Unassembled WGS sequence"/>
</dbReference>
<protein>
    <submittedName>
        <fullName evidence="1">Uncharacterized protein</fullName>
    </submittedName>
</protein>
<organism evidence="1 2">
    <name type="scientific">Paragonimus skrjabini miyazakii</name>
    <dbReference type="NCBI Taxonomy" id="59628"/>
    <lineage>
        <taxon>Eukaryota</taxon>
        <taxon>Metazoa</taxon>
        <taxon>Spiralia</taxon>
        <taxon>Lophotrochozoa</taxon>
        <taxon>Platyhelminthes</taxon>
        <taxon>Trematoda</taxon>
        <taxon>Digenea</taxon>
        <taxon>Plagiorchiida</taxon>
        <taxon>Troglotremata</taxon>
        <taxon>Troglotrematidae</taxon>
        <taxon>Paragonimus</taxon>
    </lineage>
</organism>
<comment type="caution">
    <text evidence="1">The sequence shown here is derived from an EMBL/GenBank/DDBJ whole genome shotgun (WGS) entry which is preliminary data.</text>
</comment>
<gene>
    <name evidence="1" type="ORF">EG68_11441</name>
</gene>
<dbReference type="EMBL" id="JTDE01021552">
    <property type="protein sequence ID" value="KAF7232776.1"/>
    <property type="molecule type" value="Genomic_DNA"/>
</dbReference>
<proteinExistence type="predicted"/>
<sequence>MHSPDPAHMKVFENSYCYFADLLSLTR</sequence>
<evidence type="ECO:0000313" key="2">
    <source>
        <dbReference type="Proteomes" id="UP000822476"/>
    </source>
</evidence>
<evidence type="ECO:0000313" key="1">
    <source>
        <dbReference type="EMBL" id="KAF7232776.1"/>
    </source>
</evidence>
<name>A0A8S9Y9N4_9TREM</name>